<dbReference type="RefSeq" id="WP_196937667.1">
    <property type="nucleotide sequence ID" value="NZ_MU158689.1"/>
</dbReference>
<reference evidence="1 2" key="1">
    <citation type="submission" date="2018-02" db="EMBL/GenBank/DDBJ databases">
        <title>Sphingobacterium KA21.</title>
        <authorList>
            <person name="Vasarhelyi B.M."/>
            <person name="Deshmukh S."/>
            <person name="Balint B."/>
            <person name="Kukolya J."/>
        </authorList>
    </citation>
    <scope>NUCLEOTIDE SEQUENCE [LARGE SCALE GENOMIC DNA]</scope>
    <source>
        <strain evidence="1 2">Ka21</strain>
    </source>
</reference>
<dbReference type="EMBL" id="PSKQ01000017">
    <property type="protein sequence ID" value="MBE8719970.1"/>
    <property type="molecule type" value="Genomic_DNA"/>
</dbReference>
<gene>
    <name evidence="1" type="ORF">C4F40_04395</name>
</gene>
<comment type="caution">
    <text evidence="1">The sequence shown here is derived from an EMBL/GenBank/DDBJ whole genome shotgun (WGS) entry which is preliminary data.</text>
</comment>
<dbReference type="InterPro" id="IPR036388">
    <property type="entry name" value="WH-like_DNA-bd_sf"/>
</dbReference>
<name>A0ABR9T3N8_9SPHI</name>
<organism evidence="1 2">
    <name type="scientific">Sphingobacterium pedocola</name>
    <dbReference type="NCBI Taxonomy" id="2082722"/>
    <lineage>
        <taxon>Bacteria</taxon>
        <taxon>Pseudomonadati</taxon>
        <taxon>Bacteroidota</taxon>
        <taxon>Sphingobacteriia</taxon>
        <taxon>Sphingobacteriales</taxon>
        <taxon>Sphingobacteriaceae</taxon>
        <taxon>Sphingobacterium</taxon>
    </lineage>
</organism>
<accession>A0ABR9T3N8</accession>
<evidence type="ECO:0008006" key="3">
    <source>
        <dbReference type="Google" id="ProtNLM"/>
    </source>
</evidence>
<keyword evidence="2" id="KW-1185">Reference proteome</keyword>
<evidence type="ECO:0000313" key="2">
    <source>
        <dbReference type="Proteomes" id="UP000618319"/>
    </source>
</evidence>
<dbReference type="Gene3D" id="1.10.10.10">
    <property type="entry name" value="Winged helix-like DNA-binding domain superfamily/Winged helix DNA-binding domain"/>
    <property type="match status" value="1"/>
</dbReference>
<dbReference type="Proteomes" id="UP000618319">
    <property type="component" value="Unassembled WGS sequence"/>
</dbReference>
<dbReference type="SUPFAM" id="SSF46785">
    <property type="entry name" value="Winged helix' DNA-binding domain"/>
    <property type="match status" value="1"/>
</dbReference>
<protein>
    <recommendedName>
        <fullName evidence="3">Fur family transcriptional regulator</fullName>
    </recommendedName>
</protein>
<dbReference type="InterPro" id="IPR036390">
    <property type="entry name" value="WH_DNA-bd_sf"/>
</dbReference>
<evidence type="ECO:0000313" key="1">
    <source>
        <dbReference type="EMBL" id="MBE8719970.1"/>
    </source>
</evidence>
<sequence length="86" mass="10053">MESTKQTILTLLTEHGYIISQQRLIIIDTLCATPFTGSIDDLWLYIRQEHRISWATVHKTVRLLVKLKCIVPICTKKRQQQFILSN</sequence>
<proteinExistence type="predicted"/>